<evidence type="ECO:0000313" key="9">
    <source>
        <dbReference type="Proteomes" id="UP000261052"/>
    </source>
</evidence>
<evidence type="ECO:0000313" key="10">
    <source>
        <dbReference type="Proteomes" id="UP000283683"/>
    </source>
</evidence>
<evidence type="ECO:0000313" key="4">
    <source>
        <dbReference type="EMBL" id="RGN25568.1"/>
    </source>
</evidence>
<evidence type="ECO:0000313" key="6">
    <source>
        <dbReference type="EMBL" id="RHA90606.1"/>
    </source>
</evidence>
<dbReference type="Proteomes" id="UP000283683">
    <property type="component" value="Unassembled WGS sequence"/>
</dbReference>
<comment type="caution">
    <text evidence="4">The sequence shown here is derived from an EMBL/GenBank/DDBJ whole genome shotgun (WGS) entry which is preliminary data.</text>
</comment>
<sequence>MAGYKDTFQNRFLCNQKGWGTIIRTYVRNMMKKLDLNSIKISLIIPTLNAAEYMPGLIDILGRQNRKPDEIIVIDSESEDATVRMAEQAGFRTLKVKRSEFDHGGTRNYAVAMSKGDIVMFLSQDALPSDEHYVENMLRGFENEDVVMISARQLPRKDAKPDEVLVRKFNYPAESFVRSEADIPKLGIKAYFFSDVCSAYRRDFFEDIGGFESPLLTNEDMLMAARALKAGYKIGYCATAQVYHSHNYTFKQQYKRNFDVAVFMETYKDEIKCDGTTGEGIRMVLFIEKQLLKQFKIWAAVHCIFDSAAKFLGNRAGRKWKRNNA</sequence>
<gene>
    <name evidence="6" type="ORF">DW912_11790</name>
    <name evidence="5" type="ORF">DWV45_01170</name>
    <name evidence="4" type="ORF">DXB72_03455</name>
    <name evidence="3" type="ORF">DXD13_02280</name>
    <name evidence="2" type="ORF">DXD95_02060</name>
</gene>
<dbReference type="EMBL" id="QSAZ01000001">
    <property type="protein sequence ID" value="RGW89719.1"/>
    <property type="molecule type" value="Genomic_DNA"/>
</dbReference>
<evidence type="ECO:0000313" key="7">
    <source>
        <dbReference type="Proteomes" id="UP000260642"/>
    </source>
</evidence>
<accession>A0A3E5AR54</accession>
<dbReference type="GO" id="GO:0044010">
    <property type="term" value="P:single-species biofilm formation"/>
    <property type="evidence" value="ECO:0007669"/>
    <property type="project" value="TreeGrafter"/>
</dbReference>
<dbReference type="EMBL" id="QSFZ01000013">
    <property type="protein sequence ID" value="RHA90606.1"/>
    <property type="molecule type" value="Genomic_DNA"/>
</dbReference>
<dbReference type="InterPro" id="IPR050834">
    <property type="entry name" value="Glycosyltransf_2"/>
</dbReference>
<evidence type="ECO:0000313" key="3">
    <source>
        <dbReference type="EMBL" id="RGK45051.1"/>
    </source>
</evidence>
<dbReference type="AlphaFoldDB" id="A0A3E5AR54"/>
<dbReference type="EMBL" id="QSOB01000002">
    <property type="protein sequence ID" value="RGI70473.1"/>
    <property type="molecule type" value="Genomic_DNA"/>
</dbReference>
<evidence type="ECO:0000313" key="8">
    <source>
        <dbReference type="Proteomes" id="UP000260970"/>
    </source>
</evidence>
<organism evidence="4 8">
    <name type="scientific">Agathobacter rectalis</name>
    <dbReference type="NCBI Taxonomy" id="39491"/>
    <lineage>
        <taxon>Bacteria</taxon>
        <taxon>Bacillati</taxon>
        <taxon>Bacillota</taxon>
        <taxon>Clostridia</taxon>
        <taxon>Lachnospirales</taxon>
        <taxon>Lachnospiraceae</taxon>
        <taxon>Agathobacter</taxon>
    </lineage>
</organism>
<dbReference type="EMBL" id="QSQP01000002">
    <property type="protein sequence ID" value="RGK45051.1"/>
    <property type="molecule type" value="Genomic_DNA"/>
</dbReference>
<protein>
    <submittedName>
        <fullName evidence="4">Glycosyltransferase</fullName>
    </submittedName>
</protein>
<dbReference type="Gene3D" id="3.90.550.10">
    <property type="entry name" value="Spore Coat Polysaccharide Biosynthesis Protein SpsA, Chain A"/>
    <property type="match status" value="1"/>
</dbReference>
<dbReference type="Proteomes" id="UP000260970">
    <property type="component" value="Unassembled WGS sequence"/>
</dbReference>
<feature type="domain" description="Glycosyltransferase 2-like" evidence="1">
    <location>
        <begin position="42"/>
        <end position="209"/>
    </location>
</feature>
<dbReference type="InterPro" id="IPR001173">
    <property type="entry name" value="Glyco_trans_2-like"/>
</dbReference>
<evidence type="ECO:0000259" key="1">
    <source>
        <dbReference type="Pfam" id="PF00535"/>
    </source>
</evidence>
<dbReference type="RefSeq" id="WP_055273495.1">
    <property type="nucleotide sequence ID" value="NZ_CZAJ01000010.1"/>
</dbReference>
<dbReference type="Pfam" id="PF00535">
    <property type="entry name" value="Glycos_transf_2"/>
    <property type="match status" value="1"/>
</dbReference>
<dbReference type="Proteomes" id="UP000286220">
    <property type="component" value="Unassembled WGS sequence"/>
</dbReference>
<dbReference type="Proteomes" id="UP000260642">
    <property type="component" value="Unassembled WGS sequence"/>
</dbReference>
<keyword evidence="4" id="KW-0808">Transferase</keyword>
<dbReference type="InterPro" id="IPR029044">
    <property type="entry name" value="Nucleotide-diphossugar_trans"/>
</dbReference>
<proteinExistence type="predicted"/>
<reference evidence="7 8" key="1">
    <citation type="submission" date="2018-08" db="EMBL/GenBank/DDBJ databases">
        <title>A genome reference for cultivated species of the human gut microbiota.</title>
        <authorList>
            <person name="Zou Y."/>
            <person name="Xue W."/>
            <person name="Luo G."/>
        </authorList>
    </citation>
    <scope>NUCLEOTIDE SEQUENCE [LARGE SCALE GENOMIC DNA]</scope>
    <source>
        <strain evidence="5 10">AF06-19</strain>
        <strain evidence="6 11">AM42-17AT</strain>
        <strain evidence="4 8">OM05-6AA</strain>
        <strain evidence="3 9">TF11-15AC</strain>
        <strain evidence="2 7">TM10-3</strain>
    </source>
</reference>
<dbReference type="GO" id="GO:0016740">
    <property type="term" value="F:transferase activity"/>
    <property type="evidence" value="ECO:0007669"/>
    <property type="project" value="UniProtKB-KW"/>
</dbReference>
<dbReference type="Proteomes" id="UP000261052">
    <property type="component" value="Unassembled WGS sequence"/>
</dbReference>
<evidence type="ECO:0000313" key="5">
    <source>
        <dbReference type="EMBL" id="RGW89719.1"/>
    </source>
</evidence>
<evidence type="ECO:0000313" key="11">
    <source>
        <dbReference type="Proteomes" id="UP000286220"/>
    </source>
</evidence>
<dbReference type="SUPFAM" id="SSF53448">
    <property type="entry name" value="Nucleotide-diphospho-sugar transferases"/>
    <property type="match status" value="1"/>
</dbReference>
<dbReference type="EMBL" id="QSUG01000002">
    <property type="protein sequence ID" value="RGN25568.1"/>
    <property type="molecule type" value="Genomic_DNA"/>
</dbReference>
<dbReference type="PANTHER" id="PTHR43685">
    <property type="entry name" value="GLYCOSYLTRANSFERASE"/>
    <property type="match status" value="1"/>
</dbReference>
<dbReference type="PANTHER" id="PTHR43685:SF13">
    <property type="entry name" value="O ANTIGEN BIOSYNTHESIS RHAMNOSYLTRANSFERASE RFBN"/>
    <property type="match status" value="1"/>
</dbReference>
<name>A0A3E5AR54_9FIRM</name>
<evidence type="ECO:0000313" key="2">
    <source>
        <dbReference type="EMBL" id="RGI70473.1"/>
    </source>
</evidence>